<dbReference type="Proteomes" id="UP000244722">
    <property type="component" value="Unassembled WGS sequence"/>
</dbReference>
<dbReference type="AlphaFoldDB" id="A0A2T6ZJK4"/>
<dbReference type="EMBL" id="NESQ01000219">
    <property type="protein sequence ID" value="PUU75679.1"/>
    <property type="molecule type" value="Genomic_DNA"/>
</dbReference>
<keyword evidence="3" id="KW-1185">Reference proteome</keyword>
<feature type="compositionally biased region" description="Polar residues" evidence="1">
    <location>
        <begin position="1"/>
        <end position="19"/>
    </location>
</feature>
<evidence type="ECO:0000256" key="1">
    <source>
        <dbReference type="SAM" id="MobiDB-lite"/>
    </source>
</evidence>
<gene>
    <name evidence="2" type="ORF">B9Z19DRAFT_1067265</name>
</gene>
<reference evidence="2 3" key="1">
    <citation type="submission" date="2017-04" db="EMBL/GenBank/DDBJ databases">
        <title>Draft genome sequence of Tuber borchii Vittad., a whitish edible truffle.</title>
        <authorList>
            <consortium name="DOE Joint Genome Institute"/>
            <person name="Murat C."/>
            <person name="Kuo A."/>
            <person name="Barry K.W."/>
            <person name="Clum A."/>
            <person name="Dockter R.B."/>
            <person name="Fauchery L."/>
            <person name="Iotti M."/>
            <person name="Kohler A."/>
            <person name="Labutti K."/>
            <person name="Lindquist E.A."/>
            <person name="Lipzen A."/>
            <person name="Ohm R.A."/>
            <person name="Wang M."/>
            <person name="Grigoriev I.V."/>
            <person name="Zambonelli A."/>
            <person name="Martin F.M."/>
        </authorList>
    </citation>
    <scope>NUCLEOTIDE SEQUENCE [LARGE SCALE GENOMIC DNA]</scope>
    <source>
        <strain evidence="2 3">Tbo3840</strain>
    </source>
</reference>
<feature type="region of interest" description="Disordered" evidence="1">
    <location>
        <begin position="1"/>
        <end position="61"/>
    </location>
</feature>
<comment type="caution">
    <text evidence="2">The sequence shown here is derived from an EMBL/GenBank/DDBJ whole genome shotgun (WGS) entry which is preliminary data.</text>
</comment>
<sequence length="158" mass="16749">MSNPQINPPASTSGESGPSNLPDPGAPEEGSSSELQGPGTPPANPQGQTSASFSGATPRSFRWEVDNTRRLMSPYSFEMHSLSPYYTQHLPLGQSPSQSSITVSDTGTGVAIAPHLQDSSTQTIPTPPANPWYRIFTDLFHDLPGKPHTTAFVLGSDT</sequence>
<feature type="compositionally biased region" description="Polar residues" evidence="1">
    <location>
        <begin position="45"/>
        <end position="57"/>
    </location>
</feature>
<name>A0A2T6ZJK4_TUBBO</name>
<proteinExistence type="predicted"/>
<organism evidence="2 3">
    <name type="scientific">Tuber borchii</name>
    <name type="common">White truffle</name>
    <dbReference type="NCBI Taxonomy" id="42251"/>
    <lineage>
        <taxon>Eukaryota</taxon>
        <taxon>Fungi</taxon>
        <taxon>Dikarya</taxon>
        <taxon>Ascomycota</taxon>
        <taxon>Pezizomycotina</taxon>
        <taxon>Pezizomycetes</taxon>
        <taxon>Pezizales</taxon>
        <taxon>Tuberaceae</taxon>
        <taxon>Tuber</taxon>
    </lineage>
</organism>
<evidence type="ECO:0000313" key="3">
    <source>
        <dbReference type="Proteomes" id="UP000244722"/>
    </source>
</evidence>
<evidence type="ECO:0000313" key="2">
    <source>
        <dbReference type="EMBL" id="PUU75679.1"/>
    </source>
</evidence>
<accession>A0A2T6ZJK4</accession>
<protein>
    <submittedName>
        <fullName evidence="2">Uncharacterized protein</fullName>
    </submittedName>
</protein>